<accession>A0A3Q9HNR6</accession>
<proteinExistence type="predicted"/>
<evidence type="ECO:0000259" key="1">
    <source>
        <dbReference type="Pfam" id="PF13472"/>
    </source>
</evidence>
<protein>
    <recommendedName>
        <fullName evidence="1">SGNH hydrolase-type esterase domain-containing protein</fullName>
    </recommendedName>
</protein>
<dbReference type="RefSeq" id="WP_127015363.1">
    <property type="nucleotide sequence ID" value="NZ_CP016379.1"/>
</dbReference>
<dbReference type="KEGG" id="aft:BBF96_00670"/>
<dbReference type="AlphaFoldDB" id="A0A3Q9HNR6"/>
<dbReference type="Gene3D" id="3.40.50.1110">
    <property type="entry name" value="SGNH hydrolase"/>
    <property type="match status" value="1"/>
</dbReference>
<dbReference type="InterPro" id="IPR036514">
    <property type="entry name" value="SGNH_hydro_sf"/>
</dbReference>
<gene>
    <name evidence="2" type="ORF">BBF96_00670</name>
</gene>
<dbReference type="Proteomes" id="UP000267250">
    <property type="component" value="Chromosome"/>
</dbReference>
<keyword evidence="3" id="KW-1185">Reference proteome</keyword>
<dbReference type="InterPro" id="IPR051532">
    <property type="entry name" value="Ester_Hydrolysis_Enzymes"/>
</dbReference>
<dbReference type="PANTHER" id="PTHR30383:SF5">
    <property type="entry name" value="SGNH HYDROLASE-TYPE ESTERASE DOMAIN-CONTAINING PROTEIN"/>
    <property type="match status" value="1"/>
</dbReference>
<sequence>MRIFCLGDSLTRGYGVMADKSFPIQLKEILKKRGITVEVYNLGIDGQTSMELKNRFLDQLSDAKKGDLVFLLIGTNDTLGLRLAVDHYINNLREMVNLILIKGLKLCIATLPPVEINYFYGEDPGHRIRKYNAEIRKLAQQKQLPLVELSDIDVNLTIDGVHFGEKGYKEIAERWAKQVIFLASKASG</sequence>
<dbReference type="EMBL" id="CP016379">
    <property type="protein sequence ID" value="AZR72035.1"/>
    <property type="molecule type" value="Genomic_DNA"/>
</dbReference>
<dbReference type="OrthoDB" id="9777593at2"/>
<name>A0A3Q9HNR6_9FIRM</name>
<organism evidence="2 3">
    <name type="scientific">Anoxybacter fermentans</name>
    <dbReference type="NCBI Taxonomy" id="1323375"/>
    <lineage>
        <taxon>Bacteria</taxon>
        <taxon>Bacillati</taxon>
        <taxon>Bacillota</taxon>
        <taxon>Clostridia</taxon>
        <taxon>Halanaerobiales</taxon>
        <taxon>Anoxybacter</taxon>
    </lineage>
</organism>
<dbReference type="GO" id="GO:0004622">
    <property type="term" value="F:phosphatidylcholine lysophospholipase activity"/>
    <property type="evidence" value="ECO:0007669"/>
    <property type="project" value="TreeGrafter"/>
</dbReference>
<evidence type="ECO:0000313" key="2">
    <source>
        <dbReference type="EMBL" id="AZR72035.1"/>
    </source>
</evidence>
<feature type="domain" description="SGNH hydrolase-type esterase" evidence="1">
    <location>
        <begin position="5"/>
        <end position="169"/>
    </location>
</feature>
<dbReference type="InterPro" id="IPR013830">
    <property type="entry name" value="SGNH_hydro"/>
</dbReference>
<reference evidence="2 3" key="1">
    <citation type="submission" date="2016-07" db="EMBL/GenBank/DDBJ databases">
        <title>Genome and transcriptome analysis of iron-reducing fermentative bacteria Anoxybacter fermentans.</title>
        <authorList>
            <person name="Zeng X."/>
            <person name="Shao Z."/>
        </authorList>
    </citation>
    <scope>NUCLEOTIDE SEQUENCE [LARGE SCALE GENOMIC DNA]</scope>
    <source>
        <strain evidence="2 3">DY22613</strain>
    </source>
</reference>
<dbReference type="PANTHER" id="PTHR30383">
    <property type="entry name" value="THIOESTERASE 1/PROTEASE 1/LYSOPHOSPHOLIPASE L1"/>
    <property type="match status" value="1"/>
</dbReference>
<dbReference type="SUPFAM" id="SSF52266">
    <property type="entry name" value="SGNH hydrolase"/>
    <property type="match status" value="1"/>
</dbReference>
<evidence type="ECO:0000313" key="3">
    <source>
        <dbReference type="Proteomes" id="UP000267250"/>
    </source>
</evidence>
<dbReference type="Pfam" id="PF13472">
    <property type="entry name" value="Lipase_GDSL_2"/>
    <property type="match status" value="1"/>
</dbReference>